<feature type="transmembrane region" description="Helical" evidence="2">
    <location>
        <begin position="170"/>
        <end position="190"/>
    </location>
</feature>
<dbReference type="GeneID" id="4193341"/>
<keyword evidence="5" id="KW-1185">Reference proteome</keyword>
<feature type="region of interest" description="Disordered" evidence="1">
    <location>
        <begin position="263"/>
        <end position="283"/>
    </location>
</feature>
<feature type="domain" description="HPP transmembrane region" evidence="3">
    <location>
        <begin position="54"/>
        <end position="192"/>
    </location>
</feature>
<protein>
    <submittedName>
        <fullName evidence="4">HPP domain protein</fullName>
    </submittedName>
</protein>
<sequence>MSSIAYFMRSARKQLTIVYARIRRFGRREVSALQRWLQYTDNLLHVSVVLLIPILIAFVTYLSNQLPILSFLLFPPLAAGTYTLFSDPEGRYASPVRFVSSLSVGALCGLIAAVITQVIYNGSGGAIVRPESAALAIFLTGIITWLARIEAPSAFSTALLTLITGEVDPVVYVLSIMFASILIALVFVIWRNEFYEQRAQYLYETVQADDHVLIPMRGDDNKQTALFGSQLAAAHETGKVVLLDIVSGGDSGSDAATINNDSTEIQHQSQQENAQRQRQTSIDATESSFNIIQSDMRDNNNIESDVTTEIDDLKPSRENINIGAHTEQSDIKDVFETKQAAETVDCLNQYVRMIETQVGVPCDMVVATGDPVSATARTVETANCDLVVTPYEEDNGHLSAYVQGIFNQPVDTISFRSETAVMNWQRILVLVVRDGDTAHGMIDFATRLAGNEGMVSVTTCISDETERRRAETRLDQVIETVTVDVDIETRVARSSVEEFISANADSYNLVVLGSSGDRSVASRFISPPTFERISKIETDVAVFDPGRE</sequence>
<accession>Q18FF8</accession>
<dbReference type="Proteomes" id="UP000001975">
    <property type="component" value="Chromosome"/>
</dbReference>
<evidence type="ECO:0000256" key="2">
    <source>
        <dbReference type="SAM" id="Phobius"/>
    </source>
</evidence>
<feature type="transmembrane region" description="Helical" evidence="2">
    <location>
        <begin position="98"/>
        <end position="120"/>
    </location>
</feature>
<evidence type="ECO:0000256" key="1">
    <source>
        <dbReference type="SAM" id="MobiDB-lite"/>
    </source>
</evidence>
<reference evidence="4 5" key="1">
    <citation type="journal article" date="2006" name="BMC Genomics">
        <title>The genome of the square archaeon Haloquadratum walsbyi: life at the limits of water activity.</title>
        <authorList>
            <person name="Bolhuis H.H."/>
            <person name="Palm P.P."/>
            <person name="Wende A.W."/>
            <person name="Falb M.M."/>
            <person name="Rampp M.M."/>
            <person name="Rodriguez-Valera F.F."/>
            <person name="Pfeiffer F.F."/>
            <person name="Oesterhelt D.D."/>
        </authorList>
    </citation>
    <scope>NUCLEOTIDE SEQUENCE [LARGE SCALE GENOMIC DNA]</scope>
    <source>
        <strain evidence="5">DSM 16790 / HBSQ001</strain>
    </source>
</reference>
<dbReference type="AlphaFoldDB" id="Q18FF8"/>
<dbReference type="KEGG" id="hwa:HQ_3200A"/>
<proteinExistence type="predicted"/>
<feature type="transmembrane region" description="Helical" evidence="2">
    <location>
        <begin position="43"/>
        <end position="62"/>
    </location>
</feature>
<dbReference type="Pfam" id="PF04982">
    <property type="entry name" value="TM_HPP"/>
    <property type="match status" value="1"/>
</dbReference>
<name>Q18FF8_HALWD</name>
<dbReference type="Gene3D" id="3.40.50.12370">
    <property type="match status" value="1"/>
</dbReference>
<evidence type="ECO:0000313" key="4">
    <source>
        <dbReference type="EMBL" id="CAJ53299.1"/>
    </source>
</evidence>
<dbReference type="STRING" id="362976.HQ_3200A"/>
<keyword evidence="2" id="KW-0812">Transmembrane</keyword>
<dbReference type="SUPFAM" id="SSF52402">
    <property type="entry name" value="Adenine nucleotide alpha hydrolases-like"/>
    <property type="match status" value="1"/>
</dbReference>
<evidence type="ECO:0000259" key="3">
    <source>
        <dbReference type="Pfam" id="PF04982"/>
    </source>
</evidence>
<feature type="transmembrane region" description="Helical" evidence="2">
    <location>
        <begin position="68"/>
        <end position="86"/>
    </location>
</feature>
<keyword evidence="2" id="KW-1133">Transmembrane helix</keyword>
<organism evidence="4 5">
    <name type="scientific">Haloquadratum walsbyi (strain DSM 16790 / HBSQ001)</name>
    <dbReference type="NCBI Taxonomy" id="362976"/>
    <lineage>
        <taxon>Archaea</taxon>
        <taxon>Methanobacteriati</taxon>
        <taxon>Methanobacteriota</taxon>
        <taxon>Stenosarchaea group</taxon>
        <taxon>Halobacteria</taxon>
        <taxon>Halobacteriales</taxon>
        <taxon>Haloferacaceae</taxon>
        <taxon>Haloquadratum</taxon>
    </lineage>
</organism>
<feature type="transmembrane region" description="Helical" evidence="2">
    <location>
        <begin position="132"/>
        <end position="149"/>
    </location>
</feature>
<dbReference type="RefSeq" id="WP_011572405.1">
    <property type="nucleotide sequence ID" value="NC_008212.1"/>
</dbReference>
<evidence type="ECO:0000313" key="5">
    <source>
        <dbReference type="Proteomes" id="UP000001975"/>
    </source>
</evidence>
<dbReference type="InterPro" id="IPR058581">
    <property type="entry name" value="TM_HPP"/>
</dbReference>
<keyword evidence="2" id="KW-0472">Membrane</keyword>
<gene>
    <name evidence="4" type="ordered locus">HQ_3200A</name>
</gene>
<dbReference type="eggNOG" id="arCOG04780">
    <property type="taxonomic scope" value="Archaea"/>
</dbReference>
<dbReference type="EMBL" id="AM180088">
    <property type="protein sequence ID" value="CAJ53299.1"/>
    <property type="molecule type" value="Genomic_DNA"/>
</dbReference>
<feature type="compositionally biased region" description="Low complexity" evidence="1">
    <location>
        <begin position="266"/>
        <end position="279"/>
    </location>
</feature>
<dbReference type="HOGENOM" id="CLU_044555_0_0_2"/>